<name>A0A8S5RXS2_9CAUD</name>
<proteinExistence type="predicted"/>
<sequence length="51" mass="6236">MKAFVTIKALYSFNKSIKFFVFIIILRWSTWDYYNYAYRIFHPLSECCLLA</sequence>
<dbReference type="EMBL" id="BK032509">
    <property type="protein sequence ID" value="DAF43556.1"/>
    <property type="molecule type" value="Genomic_DNA"/>
</dbReference>
<protein>
    <submittedName>
        <fullName evidence="1">Uncharacterized protein</fullName>
    </submittedName>
</protein>
<organism evidence="1">
    <name type="scientific">Siphoviridae sp. ctWdm1</name>
    <dbReference type="NCBI Taxonomy" id="2827883"/>
    <lineage>
        <taxon>Viruses</taxon>
        <taxon>Duplodnaviria</taxon>
        <taxon>Heunggongvirae</taxon>
        <taxon>Uroviricota</taxon>
        <taxon>Caudoviricetes</taxon>
    </lineage>
</organism>
<accession>A0A8S5RXS2</accession>
<reference evidence="1" key="1">
    <citation type="journal article" date="2021" name="Proc. Natl. Acad. Sci. U.S.A.">
        <title>A Catalog of Tens of Thousands of Viruses from Human Metagenomes Reveals Hidden Associations with Chronic Diseases.</title>
        <authorList>
            <person name="Tisza M.J."/>
            <person name="Buck C.B."/>
        </authorList>
    </citation>
    <scope>NUCLEOTIDE SEQUENCE</scope>
    <source>
        <strain evidence="1">CtWdm1</strain>
    </source>
</reference>
<evidence type="ECO:0000313" key="1">
    <source>
        <dbReference type="EMBL" id="DAF43556.1"/>
    </source>
</evidence>